<proteinExistence type="predicted"/>
<reference evidence="1" key="1">
    <citation type="submission" date="2019-12" db="EMBL/GenBank/DDBJ databases">
        <title>Genome sequencing and annotation of Brassica cretica.</title>
        <authorList>
            <person name="Studholme D.J."/>
            <person name="Sarris P.F."/>
        </authorList>
    </citation>
    <scope>NUCLEOTIDE SEQUENCE</scope>
    <source>
        <strain evidence="1">PFS-001/15</strain>
        <tissue evidence="1">Leaf</tissue>
    </source>
</reference>
<dbReference type="SUPFAM" id="SSF47616">
    <property type="entry name" value="GST C-terminal domain-like"/>
    <property type="match status" value="1"/>
</dbReference>
<evidence type="ECO:0000313" key="2">
    <source>
        <dbReference type="Proteomes" id="UP000712281"/>
    </source>
</evidence>
<accession>A0A8S9KZ32</accession>
<protein>
    <submittedName>
        <fullName evidence="1">Uncharacterized protein</fullName>
    </submittedName>
</protein>
<dbReference type="AlphaFoldDB" id="A0A8S9KZ32"/>
<comment type="caution">
    <text evidence="1">The sequence shown here is derived from an EMBL/GenBank/DDBJ whole genome shotgun (WGS) entry which is preliminary data.</text>
</comment>
<dbReference type="EMBL" id="QGKW02000717">
    <property type="protein sequence ID" value="KAF2598981.1"/>
    <property type="molecule type" value="Genomic_DNA"/>
</dbReference>
<dbReference type="InterPro" id="IPR036282">
    <property type="entry name" value="Glutathione-S-Trfase_C_sf"/>
</dbReference>
<dbReference type="Proteomes" id="UP000712281">
    <property type="component" value="Unassembled WGS sequence"/>
</dbReference>
<sequence>MNYETQKVNNSSSLSRGFVKAALNLGCMPQCVYQHGDGHASPDKGKTVDRIMSLFVNPIPLDWSNLNRYDEPYPTLAKCYESYVDLPAFQNAIPEKQPDAPASTS</sequence>
<gene>
    <name evidence="1" type="ORF">F2Q68_00011298</name>
</gene>
<evidence type="ECO:0000313" key="1">
    <source>
        <dbReference type="EMBL" id="KAF2598981.1"/>
    </source>
</evidence>
<dbReference type="InterPro" id="IPR008949">
    <property type="entry name" value="Isoprenoid_synthase_dom_sf"/>
</dbReference>
<name>A0A8S9KZ32_BRACR</name>
<dbReference type="Gene3D" id="1.20.1050.10">
    <property type="match status" value="1"/>
</dbReference>
<dbReference type="Gene3D" id="1.10.600.10">
    <property type="entry name" value="Farnesyl Diphosphate Synthase"/>
    <property type="match status" value="1"/>
</dbReference>
<organism evidence="1 2">
    <name type="scientific">Brassica cretica</name>
    <name type="common">Mustard</name>
    <dbReference type="NCBI Taxonomy" id="69181"/>
    <lineage>
        <taxon>Eukaryota</taxon>
        <taxon>Viridiplantae</taxon>
        <taxon>Streptophyta</taxon>
        <taxon>Embryophyta</taxon>
        <taxon>Tracheophyta</taxon>
        <taxon>Spermatophyta</taxon>
        <taxon>Magnoliopsida</taxon>
        <taxon>eudicotyledons</taxon>
        <taxon>Gunneridae</taxon>
        <taxon>Pentapetalae</taxon>
        <taxon>rosids</taxon>
        <taxon>malvids</taxon>
        <taxon>Brassicales</taxon>
        <taxon>Brassicaceae</taxon>
        <taxon>Brassiceae</taxon>
        <taxon>Brassica</taxon>
    </lineage>
</organism>